<dbReference type="Proteomes" id="UP000299102">
    <property type="component" value="Unassembled WGS sequence"/>
</dbReference>
<reference evidence="1 2" key="1">
    <citation type="journal article" date="2019" name="Commun. Biol.">
        <title>The bagworm genome reveals a unique fibroin gene that provides high tensile strength.</title>
        <authorList>
            <person name="Kono N."/>
            <person name="Nakamura H."/>
            <person name="Ohtoshi R."/>
            <person name="Tomita M."/>
            <person name="Numata K."/>
            <person name="Arakawa K."/>
        </authorList>
    </citation>
    <scope>NUCLEOTIDE SEQUENCE [LARGE SCALE GENOMIC DNA]</scope>
</reference>
<accession>A0A4C1TQT9</accession>
<name>A0A4C1TQT9_EUMVA</name>
<sequence length="236" mass="26298">MPFPAMSHPQSRAKAAALPHILSLVGPLDILRVQGTSKSYPKCVNEIEAGRGQLRTGLDRDEARGRRSYCRIQKMKDFILPAAFHLRAREDGQQTKFCNSTCEFSQPIYGFPSTFLILNVGVPTIQQRVGFRIGACRGPILSSVHTTGARYAIRPRAPAAASRKRELYANSARDASACVMSQKTYHDSNGVSSRRRTLGHESKLLVNFSRDETVRKLLSRQALIVSLRRLGRVVVY</sequence>
<evidence type="ECO:0000313" key="2">
    <source>
        <dbReference type="Proteomes" id="UP000299102"/>
    </source>
</evidence>
<dbReference type="AlphaFoldDB" id="A0A4C1TQT9"/>
<gene>
    <name evidence="1" type="ORF">EVAR_93652_1</name>
</gene>
<dbReference type="EMBL" id="BGZK01000078">
    <property type="protein sequence ID" value="GBP16284.1"/>
    <property type="molecule type" value="Genomic_DNA"/>
</dbReference>
<organism evidence="1 2">
    <name type="scientific">Eumeta variegata</name>
    <name type="common">Bagworm moth</name>
    <name type="synonym">Eumeta japonica</name>
    <dbReference type="NCBI Taxonomy" id="151549"/>
    <lineage>
        <taxon>Eukaryota</taxon>
        <taxon>Metazoa</taxon>
        <taxon>Ecdysozoa</taxon>
        <taxon>Arthropoda</taxon>
        <taxon>Hexapoda</taxon>
        <taxon>Insecta</taxon>
        <taxon>Pterygota</taxon>
        <taxon>Neoptera</taxon>
        <taxon>Endopterygota</taxon>
        <taxon>Lepidoptera</taxon>
        <taxon>Glossata</taxon>
        <taxon>Ditrysia</taxon>
        <taxon>Tineoidea</taxon>
        <taxon>Psychidae</taxon>
        <taxon>Oiketicinae</taxon>
        <taxon>Eumeta</taxon>
    </lineage>
</organism>
<proteinExistence type="predicted"/>
<evidence type="ECO:0000313" key="1">
    <source>
        <dbReference type="EMBL" id="GBP16284.1"/>
    </source>
</evidence>
<comment type="caution">
    <text evidence="1">The sequence shown here is derived from an EMBL/GenBank/DDBJ whole genome shotgun (WGS) entry which is preliminary data.</text>
</comment>
<protein>
    <submittedName>
        <fullName evidence="1">Uncharacterized protein</fullName>
    </submittedName>
</protein>
<keyword evidence="2" id="KW-1185">Reference proteome</keyword>